<dbReference type="SUPFAM" id="SSF141371">
    <property type="entry name" value="PilZ domain-like"/>
    <property type="match status" value="2"/>
</dbReference>
<dbReference type="InterPro" id="IPR009875">
    <property type="entry name" value="PilZ_domain"/>
</dbReference>
<protein>
    <recommendedName>
        <fullName evidence="1">PilZ domain-containing protein</fullName>
    </recommendedName>
</protein>
<evidence type="ECO:0000313" key="3">
    <source>
        <dbReference type="Proteomes" id="UP001500827"/>
    </source>
</evidence>
<reference evidence="3" key="1">
    <citation type="journal article" date="2019" name="Int. J. Syst. Evol. Microbiol.">
        <title>The Global Catalogue of Microorganisms (GCM) 10K type strain sequencing project: providing services to taxonomists for standard genome sequencing and annotation.</title>
        <authorList>
            <consortium name="The Broad Institute Genomics Platform"/>
            <consortium name="The Broad Institute Genome Sequencing Center for Infectious Disease"/>
            <person name="Wu L."/>
            <person name="Ma J."/>
        </authorList>
    </citation>
    <scope>NUCLEOTIDE SEQUENCE [LARGE SCALE GENOMIC DNA]</scope>
    <source>
        <strain evidence="3">JCM 17543</strain>
    </source>
</reference>
<keyword evidence="3" id="KW-1185">Reference proteome</keyword>
<sequence>MNIRAKIFGGSPLVEDPILGTKKPKGAKAGNLDSVEMPREAGHRINSRGEDRHRVIDKSARVTHKNKSREVQLVNVSGGGAMISTTVKLVPWDRLELHLGPNGTIECSVLWVKDGRAGLEFAHETHLDCSANEQAQVLREVIKQNFPEVQYRACEKQDEVKPAETIDDQRSDRRHPLIWSGTLHYDYESTPVRLRNISQMGATIETSLKIEPGAEPLLDLGEAGTVFGVVAWSIGDQVGLTFKEPFDLSALAKSRPRVAPSKWQPPSHILKSMRAGAPEPDRWDRLSLNELNDELEGFLKH</sequence>
<proteinExistence type="predicted"/>
<name>A0ABP7LH17_9SPHN</name>
<organism evidence="2 3">
    <name type="scientific">Sphingomonas limnosediminicola</name>
    <dbReference type="NCBI Taxonomy" id="940133"/>
    <lineage>
        <taxon>Bacteria</taxon>
        <taxon>Pseudomonadati</taxon>
        <taxon>Pseudomonadota</taxon>
        <taxon>Alphaproteobacteria</taxon>
        <taxon>Sphingomonadales</taxon>
        <taxon>Sphingomonadaceae</taxon>
        <taxon>Sphingomonas</taxon>
    </lineage>
</organism>
<dbReference type="Gene3D" id="2.40.10.220">
    <property type="entry name" value="predicted glycosyltransferase like domains"/>
    <property type="match status" value="1"/>
</dbReference>
<dbReference type="Pfam" id="PF07238">
    <property type="entry name" value="PilZ"/>
    <property type="match status" value="1"/>
</dbReference>
<evidence type="ECO:0000259" key="1">
    <source>
        <dbReference type="Pfam" id="PF07238"/>
    </source>
</evidence>
<feature type="domain" description="PilZ" evidence="1">
    <location>
        <begin position="58"/>
        <end position="123"/>
    </location>
</feature>
<evidence type="ECO:0000313" key="2">
    <source>
        <dbReference type="EMBL" id="GAA3901750.1"/>
    </source>
</evidence>
<comment type="caution">
    <text evidence="2">The sequence shown here is derived from an EMBL/GenBank/DDBJ whole genome shotgun (WGS) entry which is preliminary data.</text>
</comment>
<gene>
    <name evidence="2" type="ORF">GCM10022276_20600</name>
</gene>
<accession>A0ABP7LH17</accession>
<dbReference type="Proteomes" id="UP001500827">
    <property type="component" value="Unassembled WGS sequence"/>
</dbReference>
<dbReference type="EMBL" id="BAABBM010000001">
    <property type="protein sequence ID" value="GAA3901750.1"/>
    <property type="molecule type" value="Genomic_DNA"/>
</dbReference>
<dbReference type="RefSeq" id="WP_344699602.1">
    <property type="nucleotide sequence ID" value="NZ_BAABBM010000001.1"/>
</dbReference>